<feature type="domain" description="Response regulatory" evidence="21">
    <location>
        <begin position="1152"/>
        <end position="1273"/>
    </location>
</feature>
<dbReference type="SMART" id="SM00388">
    <property type="entry name" value="HisKA"/>
    <property type="match status" value="1"/>
</dbReference>
<dbReference type="InterPro" id="IPR036097">
    <property type="entry name" value="HisK_dim/P_sf"/>
</dbReference>
<evidence type="ECO:0000259" key="23">
    <source>
        <dbReference type="PROSITE" id="PS50113"/>
    </source>
</evidence>
<dbReference type="Pfam" id="PF00512">
    <property type="entry name" value="HisKA"/>
    <property type="match status" value="1"/>
</dbReference>
<dbReference type="SMART" id="SM00387">
    <property type="entry name" value="HATPase_c"/>
    <property type="match status" value="1"/>
</dbReference>
<dbReference type="InterPro" id="IPR005467">
    <property type="entry name" value="His_kinase_dom"/>
</dbReference>
<dbReference type="Pfam" id="PF08447">
    <property type="entry name" value="PAS_3"/>
    <property type="match status" value="2"/>
</dbReference>
<dbReference type="PANTHER" id="PTHR45339">
    <property type="entry name" value="HYBRID SIGNAL TRANSDUCTION HISTIDINE KINASE J"/>
    <property type="match status" value="1"/>
</dbReference>
<dbReference type="Pfam" id="PF00072">
    <property type="entry name" value="Response_reg"/>
    <property type="match status" value="1"/>
</dbReference>
<dbReference type="CDD" id="cd17546">
    <property type="entry name" value="REC_hyHK_CKI1_RcsC-like"/>
    <property type="match status" value="1"/>
</dbReference>
<evidence type="ECO:0000256" key="15">
    <source>
        <dbReference type="ARBA" id="ARBA00023136"/>
    </source>
</evidence>
<dbReference type="InterPro" id="IPR036890">
    <property type="entry name" value="HATPase_C_sf"/>
</dbReference>
<feature type="domain" description="Response regulatory" evidence="21">
    <location>
        <begin position="1305"/>
        <end position="1428"/>
    </location>
</feature>
<dbReference type="FunFam" id="1.10.287.130:FF:000002">
    <property type="entry name" value="Two-component osmosensing histidine kinase"/>
    <property type="match status" value="1"/>
</dbReference>
<keyword evidence="25" id="KW-1185">Reference proteome</keyword>
<dbReference type="InterPro" id="IPR000014">
    <property type="entry name" value="PAS"/>
</dbReference>
<dbReference type="RefSeq" id="WP_184422304.1">
    <property type="nucleotide sequence ID" value="NZ_AP027362.1"/>
</dbReference>
<dbReference type="GO" id="GO:0000155">
    <property type="term" value="F:phosphorelay sensor kinase activity"/>
    <property type="evidence" value="ECO:0007669"/>
    <property type="project" value="InterPro"/>
</dbReference>
<dbReference type="InterPro" id="IPR001610">
    <property type="entry name" value="PAC"/>
</dbReference>
<evidence type="ECO:0000256" key="17">
    <source>
        <dbReference type="ARBA" id="ARBA00068150"/>
    </source>
</evidence>
<dbReference type="InterPro" id="IPR029016">
    <property type="entry name" value="GAF-like_dom_sf"/>
</dbReference>
<dbReference type="EMBL" id="JACHHU010000002">
    <property type="protein sequence ID" value="MBB6542068.1"/>
    <property type="molecule type" value="Genomic_DNA"/>
</dbReference>
<feature type="domain" description="PAC" evidence="23">
    <location>
        <begin position="298"/>
        <end position="352"/>
    </location>
</feature>
<dbReference type="Gene3D" id="3.30.450.20">
    <property type="entry name" value="PAS domain"/>
    <property type="match status" value="4"/>
</dbReference>
<dbReference type="Gene3D" id="3.30.450.40">
    <property type="match status" value="1"/>
</dbReference>
<evidence type="ECO:0000256" key="16">
    <source>
        <dbReference type="ARBA" id="ARBA00064003"/>
    </source>
</evidence>
<evidence type="ECO:0000259" key="21">
    <source>
        <dbReference type="PROSITE" id="PS50110"/>
    </source>
</evidence>
<keyword evidence="8 19" id="KW-0812">Transmembrane</keyword>
<keyword evidence="5" id="KW-0997">Cell inner membrane</keyword>
<dbReference type="SUPFAM" id="SSF55874">
    <property type="entry name" value="ATPase domain of HSP90 chaperone/DNA topoisomerase II/histidine kinase"/>
    <property type="match status" value="1"/>
</dbReference>
<keyword evidence="12" id="KW-0067">ATP-binding</keyword>
<keyword evidence="13 19" id="KW-1133">Transmembrane helix</keyword>
<evidence type="ECO:0000256" key="14">
    <source>
        <dbReference type="ARBA" id="ARBA00023012"/>
    </source>
</evidence>
<dbReference type="Pfam" id="PF13675">
    <property type="entry name" value="PilJ"/>
    <property type="match status" value="1"/>
</dbReference>
<dbReference type="FunFam" id="3.30.565.10:FF:000010">
    <property type="entry name" value="Sensor histidine kinase RcsC"/>
    <property type="match status" value="1"/>
</dbReference>
<dbReference type="Gene3D" id="3.30.565.10">
    <property type="entry name" value="Histidine kinase-like ATPase, C-terminal domain"/>
    <property type="match status" value="1"/>
</dbReference>
<keyword evidence="10" id="KW-0547">Nucleotide-binding</keyword>
<feature type="domain" description="PAS" evidence="22">
    <location>
        <begin position="638"/>
        <end position="711"/>
    </location>
</feature>
<dbReference type="SMART" id="SM00448">
    <property type="entry name" value="REC"/>
    <property type="match status" value="2"/>
</dbReference>
<evidence type="ECO:0000256" key="4">
    <source>
        <dbReference type="ARBA" id="ARBA00022475"/>
    </source>
</evidence>
<protein>
    <recommendedName>
        <fullName evidence="17">Sensory/regulatory protein RpfC</fullName>
        <ecNumber evidence="3">2.7.13.3</ecNumber>
    </recommendedName>
</protein>
<dbReference type="Gene3D" id="2.10.70.100">
    <property type="match status" value="1"/>
</dbReference>
<feature type="transmembrane region" description="Helical" evidence="19">
    <location>
        <begin position="17"/>
        <end position="37"/>
    </location>
</feature>
<keyword evidence="15 19" id="KW-0472">Membrane</keyword>
<evidence type="ECO:0000256" key="12">
    <source>
        <dbReference type="ARBA" id="ARBA00022840"/>
    </source>
</evidence>
<evidence type="ECO:0000256" key="18">
    <source>
        <dbReference type="PROSITE-ProRule" id="PRU00169"/>
    </source>
</evidence>
<sequence length="1430" mass="161461">MTVATDLQKKVKHKNTLALALIGILVSVSYLLLISLFQQQEKVAEVIDVSGSQRMYSQKIAMLAKQHFNALKSGVVDDRLRNSLFQTATTFAEKHAYLADLIVEQENQWAWLVTQAGPLSSKSLNQDVKSYIESAQTLSEITSANDAFTIVNTQFHPDIVEKILVDLNTLVQNLEQNAKAKITTIKLIGFIVWLGILVALVIIYWVLFKPMQQRIIESYKDLTFSQNLNEELKFAINKHAIVFRINTNSEITSVNDRFIDFYQYSKDEVLNKSVFSICGENYQQKEFEAIFKQCVIQDFWRGESVNKIKGGQELWLDTTIVPLKNDLQRIVSFIVIQNEINDIKQTEQALNQLHKITSSSNLTSDEKIQKLLALGSQLYHLPLAIVSQIVNNEYKVLYCLAPNNEIAPGDTFELGNTYCTHTLDADKPLAFHHAGESEISEHPCYKGFGLESYIGVPLSVGGKRFGTLNFSGPKARAKAYSEQELELIQLFANWLSLELLRIQQEQELCTQQVLLEQMEQQARIGAWDFDVINNNVYWSKMVREIHQVPADFKPDLASGLGFYKEGNSRNTIQALIEKSMATGEEFEAELELVTAKGQEVWVSARGKGEIKNGQCVRISGSLQDITERVFTQRVISEGRQRLEFVLQSTGIGIWDWDVNADKVTINERWAAIIGYTSDELSPVKEDTWLSRIHLDDIHLFEEKLDSYKQGTDEFYMCEFRILHKDGHWVWVLDTGKSVEFNEDNTPRRMIGTMIDISEQKMAEAQKIQYTRRMKIAADDAGFGIWEYDIVNDVLDWDSWACKLYGIEESEFDHKLSTWSDCVHPDDIELATQELQQALTGNTKFDTQFRIIWPNGEIRHLKASGLAIRDSSGEPISVIGANYDITARVENEQALISAKVLAESAVKAKNEFLASMSHEIRTPMNGVIGMLSLLQDTELTNEQENRVVIAKESANSLLGLINDILDFSKIDANKLDLENIEFDLHQMVGDFAKAMALPAQDKGLELVFDLVNVKETKVKGDPSRIRQILTNLVSNAIKFTKEGEVVVRLTLTSHTQSQWQLAFEIQDSGIGIAKEKQNKLFSAFSQVDASTTREYGGTGLGLVIVKKLCESMLGRVGLQSSNDSGSCFSGEILIDKSEDNVHLPFSNSIQNAHVLVIDSHEGNGKVIQRQLAQWGLTAYSVSTEQQVYALCEEKKVKSETFQLIIISYDLYATSNRQIVNYLKEKPNFKQMKMVLMTPMSANITQHHLTELGVDHYFIKPATTSDLRLALTALDKKIEQNNLPSSQEQKNIDKEKVHSYGWPVNTRILLVEDNRVNQMVAKGLLAKLGLNCDIAINGLDALAKLNESNENAPYTFIFMDCQMPEMDGYQATEQIRQGKAGQRYINIPVVAMTANAMSGDQEKCLAAGMNDYLSKPINKDKVIERLQRFLIL</sequence>
<dbReference type="PROSITE" id="PS50113">
    <property type="entry name" value="PAC"/>
    <property type="match status" value="3"/>
</dbReference>
<dbReference type="Pfam" id="PF13426">
    <property type="entry name" value="PAS_9"/>
    <property type="match status" value="1"/>
</dbReference>
<evidence type="ECO:0000256" key="19">
    <source>
        <dbReference type="SAM" id="Phobius"/>
    </source>
</evidence>
<dbReference type="Gene3D" id="1.10.287.130">
    <property type="match status" value="1"/>
</dbReference>
<dbReference type="InterPro" id="IPR001789">
    <property type="entry name" value="Sig_transdc_resp-reg_receiver"/>
</dbReference>
<dbReference type="EC" id="2.7.13.3" evidence="3"/>
<keyword evidence="6 18" id="KW-0597">Phosphoprotein</keyword>
<dbReference type="InterPro" id="IPR003018">
    <property type="entry name" value="GAF"/>
</dbReference>
<dbReference type="InterPro" id="IPR004358">
    <property type="entry name" value="Sig_transdc_His_kin-like_C"/>
</dbReference>
<dbReference type="GO" id="GO:0005886">
    <property type="term" value="C:plasma membrane"/>
    <property type="evidence" value="ECO:0007669"/>
    <property type="project" value="UniProtKB-SubCell"/>
</dbReference>
<evidence type="ECO:0000256" key="10">
    <source>
        <dbReference type="ARBA" id="ARBA00022741"/>
    </source>
</evidence>
<dbReference type="Gene3D" id="3.40.50.2300">
    <property type="match status" value="2"/>
</dbReference>
<keyword evidence="14" id="KW-0902">Two-component regulatory system</keyword>
<dbReference type="Proteomes" id="UP000537141">
    <property type="component" value="Unassembled WGS sequence"/>
</dbReference>
<dbReference type="SMART" id="SM00086">
    <property type="entry name" value="PAC"/>
    <property type="match status" value="4"/>
</dbReference>
<evidence type="ECO:0000256" key="8">
    <source>
        <dbReference type="ARBA" id="ARBA00022692"/>
    </source>
</evidence>
<evidence type="ECO:0000256" key="7">
    <source>
        <dbReference type="ARBA" id="ARBA00022679"/>
    </source>
</evidence>
<evidence type="ECO:0000256" key="1">
    <source>
        <dbReference type="ARBA" id="ARBA00000085"/>
    </source>
</evidence>
<evidence type="ECO:0000256" key="9">
    <source>
        <dbReference type="ARBA" id="ARBA00022737"/>
    </source>
</evidence>
<dbReference type="Pfam" id="PF01590">
    <property type="entry name" value="GAF"/>
    <property type="match status" value="1"/>
</dbReference>
<evidence type="ECO:0000256" key="13">
    <source>
        <dbReference type="ARBA" id="ARBA00022989"/>
    </source>
</evidence>
<evidence type="ECO:0000259" key="20">
    <source>
        <dbReference type="PROSITE" id="PS50109"/>
    </source>
</evidence>
<keyword evidence="11" id="KW-0418">Kinase</keyword>
<keyword evidence="9" id="KW-0677">Repeat</keyword>
<feature type="transmembrane region" description="Helical" evidence="19">
    <location>
        <begin position="187"/>
        <end position="207"/>
    </location>
</feature>
<dbReference type="InterPro" id="IPR003594">
    <property type="entry name" value="HATPase_dom"/>
</dbReference>
<feature type="domain" description="PAC" evidence="23">
    <location>
        <begin position="715"/>
        <end position="768"/>
    </location>
</feature>
<evidence type="ECO:0000256" key="3">
    <source>
        <dbReference type="ARBA" id="ARBA00012438"/>
    </source>
</evidence>
<dbReference type="InterPro" id="IPR000700">
    <property type="entry name" value="PAS-assoc_C"/>
</dbReference>
<comment type="subcellular location">
    <subcellularLocation>
        <location evidence="2">Cell inner membrane</location>
        <topology evidence="2">Multi-pass membrane protein</topology>
    </subcellularLocation>
</comment>
<evidence type="ECO:0000256" key="5">
    <source>
        <dbReference type="ARBA" id="ARBA00022519"/>
    </source>
</evidence>
<dbReference type="PROSITE" id="PS50112">
    <property type="entry name" value="PAS"/>
    <property type="match status" value="2"/>
</dbReference>
<dbReference type="CDD" id="cd16922">
    <property type="entry name" value="HATPase_EvgS-ArcB-TorS-like"/>
    <property type="match status" value="1"/>
</dbReference>
<organism evidence="24 25">
    <name type="scientific">Thalassotalea piscium</name>
    <dbReference type="NCBI Taxonomy" id="1230533"/>
    <lineage>
        <taxon>Bacteria</taxon>
        <taxon>Pseudomonadati</taxon>
        <taxon>Pseudomonadota</taxon>
        <taxon>Gammaproteobacteria</taxon>
        <taxon>Alteromonadales</taxon>
        <taxon>Colwelliaceae</taxon>
        <taxon>Thalassotalea</taxon>
    </lineage>
</organism>
<evidence type="ECO:0000313" key="25">
    <source>
        <dbReference type="Proteomes" id="UP000537141"/>
    </source>
</evidence>
<evidence type="ECO:0000256" key="6">
    <source>
        <dbReference type="ARBA" id="ARBA00022553"/>
    </source>
</evidence>
<dbReference type="NCBIfam" id="TIGR00229">
    <property type="entry name" value="sensory_box"/>
    <property type="match status" value="3"/>
</dbReference>
<evidence type="ECO:0000313" key="24">
    <source>
        <dbReference type="EMBL" id="MBB6542068.1"/>
    </source>
</evidence>
<evidence type="ECO:0000256" key="11">
    <source>
        <dbReference type="ARBA" id="ARBA00022777"/>
    </source>
</evidence>
<dbReference type="SMART" id="SM00091">
    <property type="entry name" value="PAS"/>
    <property type="match status" value="3"/>
</dbReference>
<dbReference type="SUPFAM" id="SSF55781">
    <property type="entry name" value="GAF domain-like"/>
    <property type="match status" value="1"/>
</dbReference>
<name>A0A7X0TSF0_9GAMM</name>
<dbReference type="InterPro" id="IPR011006">
    <property type="entry name" value="CheY-like_superfamily"/>
</dbReference>
<dbReference type="SUPFAM" id="SSF47384">
    <property type="entry name" value="Homodimeric domain of signal transducing histidine kinase"/>
    <property type="match status" value="1"/>
</dbReference>
<dbReference type="PROSITE" id="PS50110">
    <property type="entry name" value="RESPONSE_REGULATORY"/>
    <property type="match status" value="2"/>
</dbReference>
<dbReference type="Pfam" id="PF02518">
    <property type="entry name" value="HATPase_c"/>
    <property type="match status" value="1"/>
</dbReference>
<dbReference type="PROSITE" id="PS50109">
    <property type="entry name" value="HIS_KIN"/>
    <property type="match status" value="1"/>
</dbReference>
<feature type="domain" description="PAC" evidence="23">
    <location>
        <begin position="844"/>
        <end position="896"/>
    </location>
</feature>
<proteinExistence type="predicted"/>
<dbReference type="GO" id="GO:0005524">
    <property type="term" value="F:ATP binding"/>
    <property type="evidence" value="ECO:0007669"/>
    <property type="project" value="UniProtKB-KW"/>
</dbReference>
<reference evidence="24 25" key="1">
    <citation type="submission" date="2020-08" db="EMBL/GenBank/DDBJ databases">
        <title>Genomic Encyclopedia of Type Strains, Phase IV (KMG-IV): sequencing the most valuable type-strain genomes for metagenomic binning, comparative biology and taxonomic classification.</title>
        <authorList>
            <person name="Goeker M."/>
        </authorList>
    </citation>
    <scope>NUCLEOTIDE SEQUENCE [LARGE SCALE GENOMIC DNA]</scope>
    <source>
        <strain evidence="24 25">DSM 26287</strain>
    </source>
</reference>
<feature type="domain" description="Histidine kinase" evidence="20">
    <location>
        <begin position="914"/>
        <end position="1135"/>
    </location>
</feature>
<dbReference type="SMART" id="SM00065">
    <property type="entry name" value="GAF"/>
    <property type="match status" value="1"/>
</dbReference>
<dbReference type="InterPro" id="IPR035965">
    <property type="entry name" value="PAS-like_dom_sf"/>
</dbReference>
<comment type="subunit">
    <text evidence="16">At low DSF concentrations, interacts with RpfF.</text>
</comment>
<dbReference type="FunFam" id="2.10.70.100:FF:000001">
    <property type="entry name" value="Sensory transduction histidine kinase"/>
    <property type="match status" value="1"/>
</dbReference>
<feature type="modified residue" description="4-aspartylphosphate" evidence="18">
    <location>
        <position position="1358"/>
    </location>
</feature>
<dbReference type="InterPro" id="IPR013655">
    <property type="entry name" value="PAS_fold_3"/>
</dbReference>
<dbReference type="CDD" id="cd00130">
    <property type="entry name" value="PAS"/>
    <property type="match status" value="3"/>
</dbReference>
<dbReference type="InterPro" id="IPR029095">
    <property type="entry name" value="NarX-like_N"/>
</dbReference>
<gene>
    <name evidence="24" type="ORF">HNQ55_000543</name>
</gene>
<dbReference type="CDD" id="cd00082">
    <property type="entry name" value="HisKA"/>
    <property type="match status" value="1"/>
</dbReference>
<evidence type="ECO:0000259" key="22">
    <source>
        <dbReference type="PROSITE" id="PS50112"/>
    </source>
</evidence>
<keyword evidence="7" id="KW-0808">Transferase</keyword>
<dbReference type="PANTHER" id="PTHR45339:SF5">
    <property type="entry name" value="HISTIDINE KINASE"/>
    <property type="match status" value="1"/>
</dbReference>
<comment type="catalytic activity">
    <reaction evidence="1">
        <text>ATP + protein L-histidine = ADP + protein N-phospho-L-histidine.</text>
        <dbReference type="EC" id="2.7.13.3"/>
    </reaction>
</comment>
<dbReference type="InterPro" id="IPR003661">
    <property type="entry name" value="HisK_dim/P_dom"/>
</dbReference>
<dbReference type="SUPFAM" id="SSF55785">
    <property type="entry name" value="PYP-like sensor domain (PAS domain)"/>
    <property type="match status" value="4"/>
</dbReference>
<accession>A0A7X0TSF0</accession>
<evidence type="ECO:0000256" key="2">
    <source>
        <dbReference type="ARBA" id="ARBA00004429"/>
    </source>
</evidence>
<comment type="caution">
    <text evidence="18">Lacks conserved residue(s) required for the propagation of feature annotation.</text>
</comment>
<feature type="domain" description="PAS" evidence="22">
    <location>
        <begin position="769"/>
        <end position="841"/>
    </location>
</feature>
<comment type="caution">
    <text evidence="24">The sequence shown here is derived from an EMBL/GenBank/DDBJ whole genome shotgun (WGS) entry which is preliminary data.</text>
</comment>
<dbReference type="SUPFAM" id="SSF52172">
    <property type="entry name" value="CheY-like"/>
    <property type="match status" value="2"/>
</dbReference>
<keyword evidence="4" id="KW-1003">Cell membrane</keyword>
<dbReference type="PRINTS" id="PR00344">
    <property type="entry name" value="BCTRLSENSOR"/>
</dbReference>